<gene>
    <name evidence="2" type="ORF">Sste5346_008178</name>
</gene>
<reference evidence="2 3" key="1">
    <citation type="journal article" date="2024" name="IMA Fungus">
        <title>IMA Genome - F19 : A genome assembly and annotation guide to empower mycologists, including annotated draft genome sequences of Ceratocystis pirilliformis, Diaporthe australafricana, Fusarium ophioides, Paecilomyces lecythidis, and Sporothrix stenoceras.</title>
        <authorList>
            <person name="Aylward J."/>
            <person name="Wilson A.M."/>
            <person name="Visagie C.M."/>
            <person name="Spraker J."/>
            <person name="Barnes I."/>
            <person name="Buitendag C."/>
            <person name="Ceriani C."/>
            <person name="Del Mar Angel L."/>
            <person name="du Plessis D."/>
            <person name="Fuchs T."/>
            <person name="Gasser K."/>
            <person name="Kramer D."/>
            <person name="Li W."/>
            <person name="Munsamy K."/>
            <person name="Piso A."/>
            <person name="Price J.L."/>
            <person name="Sonnekus B."/>
            <person name="Thomas C."/>
            <person name="van der Nest A."/>
            <person name="van Dijk A."/>
            <person name="van Heerden A."/>
            <person name="van Vuuren N."/>
            <person name="Yilmaz N."/>
            <person name="Duong T.A."/>
            <person name="van der Merwe N.A."/>
            <person name="Wingfield M.J."/>
            <person name="Wingfield B.D."/>
        </authorList>
    </citation>
    <scope>NUCLEOTIDE SEQUENCE [LARGE SCALE GENOMIC DNA]</scope>
    <source>
        <strain evidence="2 3">CMW 5346</strain>
    </source>
</reference>
<evidence type="ECO:0000313" key="2">
    <source>
        <dbReference type="EMBL" id="KAL1890510.1"/>
    </source>
</evidence>
<comment type="caution">
    <text evidence="2">The sequence shown here is derived from an EMBL/GenBank/DDBJ whole genome shotgun (WGS) entry which is preliminary data.</text>
</comment>
<feature type="region of interest" description="Disordered" evidence="1">
    <location>
        <begin position="227"/>
        <end position="258"/>
    </location>
</feature>
<accession>A0ABR3YR88</accession>
<sequence length="326" mass="35244">MGRNSENNNTDNGFRGYLVRVQTKQGRVYRHRNLRLVLDKSIHQGLSLQTQRLGRQATSGVLVDVGDIISPDTSGHNSLREGLPVVAWRSYAARDKDGKKSSSAAGGRGFGGRYPVIEETTLDEFVQLAHATKLPGETSTSRVGNVNVSVEDDEQVAKLYSLGILYDGPTTTNESTDVDELAAIDSTPTADATSPYQADSLETIRHEEPLYTVRHVVAKRKGKRVVGNSAAKSPLKTSKAKTSKAGTAETAETEDTVETGETVNDNVPLYALNGVWEDGEGQTIDGRALWSDLEEFEYVVLADDDLASLAGSWVELESVLGTDDGE</sequence>
<evidence type="ECO:0000313" key="3">
    <source>
        <dbReference type="Proteomes" id="UP001583186"/>
    </source>
</evidence>
<protein>
    <submittedName>
        <fullName evidence="2">Uncharacterized protein</fullName>
    </submittedName>
</protein>
<keyword evidence="3" id="KW-1185">Reference proteome</keyword>
<dbReference type="EMBL" id="JAWCUI010000061">
    <property type="protein sequence ID" value="KAL1890510.1"/>
    <property type="molecule type" value="Genomic_DNA"/>
</dbReference>
<organism evidence="2 3">
    <name type="scientific">Sporothrix stenoceras</name>
    <dbReference type="NCBI Taxonomy" id="5173"/>
    <lineage>
        <taxon>Eukaryota</taxon>
        <taxon>Fungi</taxon>
        <taxon>Dikarya</taxon>
        <taxon>Ascomycota</taxon>
        <taxon>Pezizomycotina</taxon>
        <taxon>Sordariomycetes</taxon>
        <taxon>Sordariomycetidae</taxon>
        <taxon>Ophiostomatales</taxon>
        <taxon>Ophiostomataceae</taxon>
        <taxon>Sporothrix</taxon>
    </lineage>
</organism>
<name>A0ABR3YR88_9PEZI</name>
<feature type="compositionally biased region" description="Low complexity" evidence="1">
    <location>
        <begin position="227"/>
        <end position="237"/>
    </location>
</feature>
<evidence type="ECO:0000256" key="1">
    <source>
        <dbReference type="SAM" id="MobiDB-lite"/>
    </source>
</evidence>
<dbReference type="Proteomes" id="UP001583186">
    <property type="component" value="Unassembled WGS sequence"/>
</dbReference>
<proteinExistence type="predicted"/>